<keyword evidence="2 6" id="KW-0812">Transmembrane</keyword>
<dbReference type="SUPFAM" id="SSF103473">
    <property type="entry name" value="MFS general substrate transporter"/>
    <property type="match status" value="1"/>
</dbReference>
<feature type="transmembrane region" description="Helical" evidence="6">
    <location>
        <begin position="214"/>
        <end position="236"/>
    </location>
</feature>
<dbReference type="Gene3D" id="1.20.1250.20">
    <property type="entry name" value="MFS general substrate transporter like domains"/>
    <property type="match status" value="1"/>
</dbReference>
<evidence type="ECO:0000256" key="5">
    <source>
        <dbReference type="SAM" id="MobiDB-lite"/>
    </source>
</evidence>
<feature type="region of interest" description="Disordered" evidence="5">
    <location>
        <begin position="1"/>
        <end position="23"/>
    </location>
</feature>
<dbReference type="AlphaFoldDB" id="A0A545V164"/>
<keyword evidence="4 6" id="KW-0472">Membrane</keyword>
<comment type="subcellular location">
    <subcellularLocation>
        <location evidence="1">Membrane</location>
        <topology evidence="1">Multi-pass membrane protein</topology>
    </subcellularLocation>
</comment>
<feature type="transmembrane region" description="Helical" evidence="6">
    <location>
        <begin position="117"/>
        <end position="137"/>
    </location>
</feature>
<dbReference type="PRINTS" id="PR01036">
    <property type="entry name" value="TCRTETB"/>
</dbReference>
<evidence type="ECO:0000313" key="7">
    <source>
        <dbReference type="EMBL" id="TQV95454.1"/>
    </source>
</evidence>
<dbReference type="PANTHER" id="PTHR23501">
    <property type="entry name" value="MAJOR FACILITATOR SUPERFAMILY"/>
    <property type="match status" value="1"/>
</dbReference>
<evidence type="ECO:0000256" key="2">
    <source>
        <dbReference type="ARBA" id="ARBA00022692"/>
    </source>
</evidence>
<feature type="transmembrane region" description="Helical" evidence="6">
    <location>
        <begin position="185"/>
        <end position="202"/>
    </location>
</feature>
<evidence type="ECO:0000256" key="1">
    <source>
        <dbReference type="ARBA" id="ARBA00004141"/>
    </source>
</evidence>
<comment type="caution">
    <text evidence="7">The sequence shown here is derived from an EMBL/GenBank/DDBJ whole genome shotgun (WGS) entry which is preliminary data.</text>
</comment>
<feature type="transmembrane region" description="Helical" evidence="6">
    <location>
        <begin position="90"/>
        <end position="111"/>
    </location>
</feature>
<dbReference type="EMBL" id="SPUK01000008">
    <property type="protein sequence ID" value="TQV95454.1"/>
    <property type="molecule type" value="Genomic_DNA"/>
</dbReference>
<reference evidence="7 8" key="1">
    <citation type="journal article" date="2019" name="Appl. Microbiol. Biotechnol.">
        <title>Genome sequence of Isaria javanica and comparative genome analysis insights into family S53 peptidase evolution in fungal entomopathogens.</title>
        <authorList>
            <person name="Lin R."/>
            <person name="Zhang X."/>
            <person name="Xin B."/>
            <person name="Zou M."/>
            <person name="Gao Y."/>
            <person name="Qin F."/>
            <person name="Hu Q."/>
            <person name="Xie B."/>
            <person name="Cheng X."/>
        </authorList>
    </citation>
    <scope>NUCLEOTIDE SEQUENCE [LARGE SCALE GENOMIC DNA]</scope>
    <source>
        <strain evidence="7 8">IJ1G</strain>
    </source>
</reference>
<evidence type="ECO:0000256" key="3">
    <source>
        <dbReference type="ARBA" id="ARBA00022989"/>
    </source>
</evidence>
<keyword evidence="8" id="KW-1185">Reference proteome</keyword>
<feature type="transmembrane region" description="Helical" evidence="6">
    <location>
        <begin position="144"/>
        <end position="165"/>
    </location>
</feature>
<proteinExistence type="predicted"/>
<evidence type="ECO:0000256" key="6">
    <source>
        <dbReference type="SAM" id="Phobius"/>
    </source>
</evidence>
<accession>A0A545V164</accession>
<dbReference type="InterPro" id="IPR036259">
    <property type="entry name" value="MFS_trans_sf"/>
</dbReference>
<name>A0A545V164_9HYPO</name>
<sequence length="265" mass="28497">MDQADSISNRDAAADPVPQHVANSDTEQLGLPTAHLKAMNGWSLWLTLAWYAPTNRQRDAKFVSGGDAEWPDCVGPQGWKDTNGMFVNSIVFRAFQGLGGAGLYSLAMTVMTEVTPVQYIGVAVGLMGGIFATSSILGTMLGGIIASAAACLPPGVICLLIVIFIFPVNPEPLPLTWHTLEGIDFLGVATLLGGCIPLIFALESGGIHYRWNSSVVVVTLVVGGVSLFGFITWQWYIYKRQANRYILPLFPARIVSQRTSGLIIL</sequence>
<dbReference type="PANTHER" id="PTHR23501:SF43">
    <property type="entry name" value="MULTIDRUG TRANSPORTER, PUTATIVE (AFU_ORTHOLOGUE AFUA_6G03040)-RELATED"/>
    <property type="match status" value="1"/>
</dbReference>
<protein>
    <submittedName>
        <fullName evidence="7">Uncharacterized protein</fullName>
    </submittedName>
</protein>
<dbReference type="GO" id="GO:0022857">
    <property type="term" value="F:transmembrane transporter activity"/>
    <property type="evidence" value="ECO:0007669"/>
    <property type="project" value="TreeGrafter"/>
</dbReference>
<gene>
    <name evidence="7" type="ORF">IF1G_06441</name>
</gene>
<keyword evidence="3 6" id="KW-1133">Transmembrane helix</keyword>
<dbReference type="GO" id="GO:0005886">
    <property type="term" value="C:plasma membrane"/>
    <property type="evidence" value="ECO:0007669"/>
    <property type="project" value="TreeGrafter"/>
</dbReference>
<organism evidence="7 8">
    <name type="scientific">Cordyceps javanica</name>
    <dbReference type="NCBI Taxonomy" id="43265"/>
    <lineage>
        <taxon>Eukaryota</taxon>
        <taxon>Fungi</taxon>
        <taxon>Dikarya</taxon>
        <taxon>Ascomycota</taxon>
        <taxon>Pezizomycotina</taxon>
        <taxon>Sordariomycetes</taxon>
        <taxon>Hypocreomycetidae</taxon>
        <taxon>Hypocreales</taxon>
        <taxon>Cordycipitaceae</taxon>
        <taxon>Cordyceps</taxon>
    </lineage>
</organism>
<dbReference type="Proteomes" id="UP000315783">
    <property type="component" value="Unassembled WGS sequence"/>
</dbReference>
<evidence type="ECO:0000313" key="8">
    <source>
        <dbReference type="Proteomes" id="UP000315783"/>
    </source>
</evidence>
<evidence type="ECO:0000256" key="4">
    <source>
        <dbReference type="ARBA" id="ARBA00023136"/>
    </source>
</evidence>